<organism evidence="2 3">
    <name type="scientific">Tolypocladium paradoxum</name>
    <dbReference type="NCBI Taxonomy" id="94208"/>
    <lineage>
        <taxon>Eukaryota</taxon>
        <taxon>Fungi</taxon>
        <taxon>Dikarya</taxon>
        <taxon>Ascomycota</taxon>
        <taxon>Pezizomycotina</taxon>
        <taxon>Sordariomycetes</taxon>
        <taxon>Hypocreomycetidae</taxon>
        <taxon>Hypocreales</taxon>
        <taxon>Ophiocordycipitaceae</taxon>
        <taxon>Tolypocladium</taxon>
    </lineage>
</organism>
<feature type="compositionally biased region" description="Basic and acidic residues" evidence="1">
    <location>
        <begin position="417"/>
        <end position="427"/>
    </location>
</feature>
<feature type="compositionally biased region" description="Low complexity" evidence="1">
    <location>
        <begin position="273"/>
        <end position="287"/>
    </location>
</feature>
<protein>
    <recommendedName>
        <fullName evidence="4">LPXTG-motif cell wall anchor domain protein</fullName>
    </recommendedName>
</protein>
<feature type="compositionally biased region" description="Low complexity" evidence="1">
    <location>
        <begin position="971"/>
        <end position="980"/>
    </location>
</feature>
<feature type="compositionally biased region" description="Polar residues" evidence="1">
    <location>
        <begin position="488"/>
        <end position="497"/>
    </location>
</feature>
<feature type="compositionally biased region" description="Low complexity" evidence="1">
    <location>
        <begin position="97"/>
        <end position="122"/>
    </location>
</feature>
<feature type="compositionally biased region" description="Polar residues" evidence="1">
    <location>
        <begin position="533"/>
        <end position="542"/>
    </location>
</feature>
<name>A0A2S4KV48_9HYPO</name>
<dbReference type="STRING" id="94208.A0A2S4KV48"/>
<evidence type="ECO:0000313" key="2">
    <source>
        <dbReference type="EMBL" id="POR34031.1"/>
    </source>
</evidence>
<feature type="compositionally biased region" description="Polar residues" evidence="1">
    <location>
        <begin position="454"/>
        <end position="464"/>
    </location>
</feature>
<evidence type="ECO:0008006" key="4">
    <source>
        <dbReference type="Google" id="ProtNLM"/>
    </source>
</evidence>
<dbReference type="OrthoDB" id="5369729at2759"/>
<keyword evidence="3" id="KW-1185">Reference proteome</keyword>
<dbReference type="EMBL" id="PKSG01000576">
    <property type="protein sequence ID" value="POR34031.1"/>
    <property type="molecule type" value="Genomic_DNA"/>
</dbReference>
<feature type="compositionally biased region" description="Low complexity" evidence="1">
    <location>
        <begin position="297"/>
        <end position="329"/>
    </location>
</feature>
<feature type="region of interest" description="Disordered" evidence="1">
    <location>
        <begin position="385"/>
        <end position="578"/>
    </location>
</feature>
<feature type="compositionally biased region" description="Low complexity" evidence="1">
    <location>
        <begin position="164"/>
        <end position="174"/>
    </location>
</feature>
<feature type="region of interest" description="Disordered" evidence="1">
    <location>
        <begin position="841"/>
        <end position="941"/>
    </location>
</feature>
<feature type="compositionally biased region" description="Basic and acidic residues" evidence="1">
    <location>
        <begin position="986"/>
        <end position="1007"/>
    </location>
</feature>
<comment type="caution">
    <text evidence="2">The sequence shown here is derived from an EMBL/GenBank/DDBJ whole genome shotgun (WGS) entry which is preliminary data.</text>
</comment>
<feature type="region of interest" description="Disordered" evidence="1">
    <location>
        <begin position="777"/>
        <end position="810"/>
    </location>
</feature>
<feature type="compositionally biased region" description="Basic residues" evidence="1">
    <location>
        <begin position="76"/>
        <end position="85"/>
    </location>
</feature>
<feature type="compositionally biased region" description="Low complexity" evidence="1">
    <location>
        <begin position="777"/>
        <end position="786"/>
    </location>
</feature>
<accession>A0A2S4KV48</accession>
<feature type="compositionally biased region" description="Acidic residues" evidence="1">
    <location>
        <begin position="60"/>
        <end position="71"/>
    </location>
</feature>
<feature type="compositionally biased region" description="Low complexity" evidence="1">
    <location>
        <begin position="235"/>
        <end position="248"/>
    </location>
</feature>
<dbReference type="Proteomes" id="UP000237481">
    <property type="component" value="Unassembled WGS sequence"/>
</dbReference>
<reference evidence="2 3" key="1">
    <citation type="submission" date="2018-01" db="EMBL/GenBank/DDBJ databases">
        <title>Harnessing the power of phylogenomics to disentangle the directionality and signatures of interkingdom host jumping in the parasitic fungal genus Tolypocladium.</title>
        <authorList>
            <person name="Quandt C.A."/>
            <person name="Patterson W."/>
            <person name="Spatafora J.W."/>
        </authorList>
    </citation>
    <scope>NUCLEOTIDE SEQUENCE [LARGE SCALE GENOMIC DNA]</scope>
    <source>
        <strain evidence="2 3">NRBC 100945</strain>
    </source>
</reference>
<gene>
    <name evidence="2" type="ORF">TPAR_05696</name>
</gene>
<evidence type="ECO:0000313" key="3">
    <source>
        <dbReference type="Proteomes" id="UP000237481"/>
    </source>
</evidence>
<sequence>MTGTAGFTTAGPFGSPAAGAIISASASALTTSTTATRTPAAAKSDALTPQPRTIARNDLDAEDDADDDDDDPSLKLHSHRQHHSPSKLPAVRSADRQGGSTASSSPSQPSRPQPLQRAVPSSPVSPNPVPHQGPSTPSRAAEDDGEDDEAATKQHPQPHHHPLSAAAAAAAANSPPRPSPRSRASTCQTTPATSAAATSPTDPDRPARSKRPSSCPEATALDAHRSSSLSRTDAARSQARRAPASRSSHGVSTTAGPPPSLTTQRRHAVEAQSPSAAPTTTTEWTPPGQRELLLPKRLSQSSSSDESRYSSSYRPPVSYKPPAKSSSSAQLGASAPVRVPPIRGFRSSGSRKSLALDMNFQPRAYDLGEDYPDTSNDQTLRALEGRYADDTLQMTGSGPGRRRGSGADDAGDVFLRIAREEPTRRLGGDTIPDDAQSSVSRANRSSHRRPLSTAVATYHTTSPPRLTRRLSDQQDRPRLRNLEDDQASEISHATTYRSLAREKAASVHPGDNAARTRAGSSTLRPSPLAPRSLANQEPSPENSIYARRRASITDSNSTVAGRSSAYKASGLGPGHNKAYNSSPLVRSFDFQNRPASELAQGVEGTESTASTTAPSTVWDELDDIKSRIHRLELTGKMPSTSGAAVSRLSDERPATATTTVTTMSSSPKRQGGAQPAEASSTTPPQREAHPLLHAALAKSKPFMSPEVYRALESAANDAIGLSAMMGAPGQPGPISSGASTIGSANNITDRQLRRKADGVCRGLTELCVALGEDAAAQPRSAQPAQSTLPQLDGPATPTIPKSHSGLPAPRRASIAVEQTLPKSSGSPRALSKFEERRNHLLNGTALPTPRGSGSNTSTPSDSNTSRRSSLMIPRTRRAGTEEPEDGRNSSLLRTRRAGTEEPDEGRKTSLLVRNRRGTVGEEGEESRFRAPSRANTDVNMIRGQGRDYAQEAQSPPSDGRRRLVSTSLHMSRLAAPSASSPGPPRRYLERSTPDREAFANRPVEEYGSRQPPLSQGIVHARANSLSARRQNRDSMISAATAGAYR</sequence>
<feature type="region of interest" description="Disordered" evidence="1">
    <location>
        <begin position="28"/>
        <end position="352"/>
    </location>
</feature>
<feature type="compositionally biased region" description="Basic and acidic residues" evidence="1">
    <location>
        <begin position="469"/>
        <end position="483"/>
    </location>
</feature>
<feature type="compositionally biased region" description="Low complexity" evidence="1">
    <location>
        <begin position="181"/>
        <end position="201"/>
    </location>
</feature>
<feature type="compositionally biased region" description="Polar residues" evidence="1">
    <location>
        <begin position="552"/>
        <end position="561"/>
    </location>
</feature>
<feature type="region of interest" description="Disordered" evidence="1">
    <location>
        <begin position="633"/>
        <end position="686"/>
    </location>
</feature>
<feature type="compositionally biased region" description="Low complexity" evidence="1">
    <location>
        <begin position="28"/>
        <end position="44"/>
    </location>
</feature>
<feature type="compositionally biased region" description="Low complexity" evidence="1">
    <location>
        <begin position="851"/>
        <end position="869"/>
    </location>
</feature>
<feature type="region of interest" description="Disordered" evidence="1">
    <location>
        <begin position="595"/>
        <end position="615"/>
    </location>
</feature>
<proteinExistence type="predicted"/>
<evidence type="ECO:0000256" key="1">
    <source>
        <dbReference type="SAM" id="MobiDB-lite"/>
    </source>
</evidence>
<feature type="region of interest" description="Disordered" evidence="1">
    <location>
        <begin position="971"/>
        <end position="1045"/>
    </location>
</feature>
<feature type="compositionally biased region" description="Low complexity" evidence="1">
    <location>
        <begin position="601"/>
        <end position="615"/>
    </location>
</feature>
<dbReference type="AlphaFoldDB" id="A0A2S4KV48"/>